<dbReference type="SUPFAM" id="SSF48452">
    <property type="entry name" value="TPR-like"/>
    <property type="match status" value="2"/>
</dbReference>
<feature type="region of interest" description="Disordered" evidence="1">
    <location>
        <begin position="99"/>
        <end position="120"/>
    </location>
</feature>
<accession>A0ABS1VFX5</accession>
<dbReference type="RefSeq" id="WP_202989859.1">
    <property type="nucleotide sequence ID" value="NZ_JAENHO010000001.1"/>
</dbReference>
<dbReference type="EMBL" id="JAENHO010000001">
    <property type="protein sequence ID" value="MBL7253513.1"/>
    <property type="molecule type" value="Genomic_DNA"/>
</dbReference>
<evidence type="ECO:0000256" key="1">
    <source>
        <dbReference type="SAM" id="MobiDB-lite"/>
    </source>
</evidence>
<reference evidence="2 3" key="1">
    <citation type="submission" date="2021-01" db="EMBL/GenBank/DDBJ databases">
        <title>Actinoplanes sp. nov. LDG1-01 isolated from lichen.</title>
        <authorList>
            <person name="Saeng-In P."/>
            <person name="Phongsopitanun W."/>
            <person name="Kanchanasin P."/>
            <person name="Yuki M."/>
            <person name="Kudo T."/>
            <person name="Ohkuma M."/>
            <person name="Tanasupawat S."/>
        </authorList>
    </citation>
    <scope>NUCLEOTIDE SEQUENCE [LARGE SCALE GENOMIC DNA]</scope>
    <source>
        <strain evidence="2 3">LDG1-01</strain>
    </source>
</reference>
<dbReference type="PANTHER" id="PTHR47691:SF3">
    <property type="entry name" value="HTH-TYPE TRANSCRIPTIONAL REGULATOR RV0890C-RELATED"/>
    <property type="match status" value="1"/>
</dbReference>
<dbReference type="InterPro" id="IPR011990">
    <property type="entry name" value="TPR-like_helical_dom_sf"/>
</dbReference>
<evidence type="ECO:0000313" key="3">
    <source>
        <dbReference type="Proteomes" id="UP000598996"/>
    </source>
</evidence>
<dbReference type="Gene3D" id="1.25.40.10">
    <property type="entry name" value="Tetratricopeptide repeat domain"/>
    <property type="match status" value="1"/>
</dbReference>
<comment type="caution">
    <text evidence="2">The sequence shown here is derived from an EMBL/GenBank/DDBJ whole genome shotgun (WGS) entry which is preliminary data.</text>
</comment>
<evidence type="ECO:0000313" key="2">
    <source>
        <dbReference type="EMBL" id="MBL7253513.1"/>
    </source>
</evidence>
<dbReference type="Proteomes" id="UP000598996">
    <property type="component" value="Unassembled WGS sequence"/>
</dbReference>
<dbReference type="Pfam" id="PF13424">
    <property type="entry name" value="TPR_12"/>
    <property type="match status" value="1"/>
</dbReference>
<keyword evidence="3" id="KW-1185">Reference proteome</keyword>
<gene>
    <name evidence="2" type="ORF">JKJ07_04240</name>
</gene>
<name>A0ABS1VFX5_9ACTN</name>
<sequence>MSAPEASTFRRLGVVPGRDFDLRVAESVSDLSPDDTRTSVDALVDAQLLDLVLGERFRFHDLIRIFAHERFRADESETGRQSAARGLVAGYASRVRSAGDTLSHGQPATGNEISAAPGRQVTSGVVTEAATWMAAEHRNLTAAARLAREVGPSPTLDLVLPLLPALLLTSGHAAEIDELAQLAESAAEQLNRSADVTTAQIYRAQAARRRGRARIAVPLLGQAAGQALASQDFRSAGQALRVLCEVHRENADTDRAAESAVHAIDAFTRAGDPAAAAGLLLELAILLKDRRRLDEAAGLIEVAIEQRERYATGDAPSHRSLAWAHENYGAILKRLGRLDDALREHGISSRLFREVGQAQGLAYSARNLGDLARLQQRHDDAMRLYRESLVLFREIGDARGQAQATASMALAAAHLRDWPTVVATAWRWAAGPVPIRDKIATLQRYATLSREQSRGDSPAPGAVPLPPDVERYLATLSIAGPR</sequence>
<proteinExistence type="predicted"/>
<protein>
    <submittedName>
        <fullName evidence="2">Tetratricopeptide repeat protein</fullName>
    </submittedName>
</protein>
<feature type="compositionally biased region" description="Polar residues" evidence="1">
    <location>
        <begin position="103"/>
        <end position="112"/>
    </location>
</feature>
<dbReference type="PANTHER" id="PTHR47691">
    <property type="entry name" value="REGULATOR-RELATED"/>
    <property type="match status" value="1"/>
</dbReference>
<organism evidence="2 3">
    <name type="scientific">Paractinoplanes lichenicola</name>
    <dbReference type="NCBI Taxonomy" id="2802976"/>
    <lineage>
        <taxon>Bacteria</taxon>
        <taxon>Bacillati</taxon>
        <taxon>Actinomycetota</taxon>
        <taxon>Actinomycetes</taxon>
        <taxon>Micromonosporales</taxon>
        <taxon>Micromonosporaceae</taxon>
        <taxon>Paractinoplanes</taxon>
    </lineage>
</organism>